<feature type="compositionally biased region" description="Basic residues" evidence="2">
    <location>
        <begin position="381"/>
        <end position="390"/>
    </location>
</feature>
<reference evidence="6 7" key="2">
    <citation type="submission" date="2018-02" db="EMBL/GenBank/DDBJ databases">
        <authorList>
            <person name="Cohen D.B."/>
            <person name="Kent A.D."/>
        </authorList>
    </citation>
    <scope>NUCLEOTIDE SEQUENCE [LARGE SCALE GENOMIC DNA]</scope>
    <source>
        <strain evidence="6 7">CECT 9216</strain>
    </source>
</reference>
<evidence type="ECO:0000256" key="2">
    <source>
        <dbReference type="SAM" id="MobiDB-lite"/>
    </source>
</evidence>
<dbReference type="EMBL" id="OKQU01000001">
    <property type="protein sequence ID" value="SPE07281.1"/>
    <property type="molecule type" value="Genomic_DNA"/>
</dbReference>
<comment type="similarity">
    <text evidence="1">Belongs to the DnaB/DnaD family.</text>
</comment>
<dbReference type="RefSeq" id="WP_072613216.1">
    <property type="nucleotide sequence ID" value="NZ_AP017935.1"/>
</dbReference>
<dbReference type="InterPro" id="IPR058660">
    <property type="entry name" value="WHD_DnaB"/>
</dbReference>
<evidence type="ECO:0000259" key="4">
    <source>
        <dbReference type="Pfam" id="PF25888"/>
    </source>
</evidence>
<proteinExistence type="inferred from homology"/>
<keyword evidence="8" id="KW-1185">Reference proteome</keyword>
<evidence type="ECO:0000313" key="7">
    <source>
        <dbReference type="Proteomes" id="UP000237923"/>
    </source>
</evidence>
<dbReference type="Pfam" id="PF07261">
    <property type="entry name" value="DnaB_2"/>
    <property type="match status" value="1"/>
</dbReference>
<reference evidence="5 8" key="1">
    <citation type="submission" date="2018-02" db="EMBL/GenBank/DDBJ databases">
        <authorList>
            <person name="Rodrigo-Torres L."/>
            <person name="Arahal R. D."/>
            <person name="Lucena T."/>
        </authorList>
    </citation>
    <scope>NUCLEOTIDE SEQUENCE [LARGE SCALE GENOMIC DNA]</scope>
    <source>
        <strain evidence="5 8">CECT 8486</strain>
    </source>
</reference>
<dbReference type="InterPro" id="IPR006343">
    <property type="entry name" value="DnaB/C_C"/>
</dbReference>
<evidence type="ECO:0000313" key="5">
    <source>
        <dbReference type="EMBL" id="SPD92002.1"/>
    </source>
</evidence>
<evidence type="ECO:0000256" key="1">
    <source>
        <dbReference type="ARBA" id="ARBA00093462"/>
    </source>
</evidence>
<organism evidence="6 7">
    <name type="scientific">Leuconostoc suionicum</name>
    <dbReference type="NCBI Taxonomy" id="1511761"/>
    <lineage>
        <taxon>Bacteria</taxon>
        <taxon>Bacillati</taxon>
        <taxon>Bacillota</taxon>
        <taxon>Bacilli</taxon>
        <taxon>Lactobacillales</taxon>
        <taxon>Lactobacillaceae</taxon>
        <taxon>Leuconostoc</taxon>
    </lineage>
</organism>
<dbReference type="Pfam" id="PF25888">
    <property type="entry name" value="WHD_DnaB"/>
    <property type="match status" value="1"/>
</dbReference>
<feature type="domain" description="DnaB/C C-terminal" evidence="3">
    <location>
        <begin position="305"/>
        <end position="371"/>
    </location>
</feature>
<feature type="region of interest" description="Disordered" evidence="2">
    <location>
        <begin position="380"/>
        <end position="410"/>
    </location>
</feature>
<evidence type="ECO:0000259" key="3">
    <source>
        <dbReference type="Pfam" id="PF07261"/>
    </source>
</evidence>
<dbReference type="EMBL" id="OKQR01000001">
    <property type="protein sequence ID" value="SPD92002.1"/>
    <property type="molecule type" value="Genomic_DNA"/>
</dbReference>
<dbReference type="AlphaFoldDB" id="A0A2N9KAB8"/>
<evidence type="ECO:0000313" key="8">
    <source>
        <dbReference type="Proteomes" id="UP000239237"/>
    </source>
</evidence>
<sequence>MMQNDGTIEFHAKAGVFVQSNTPITLTDLDRAFDLYTPFIGATGYALYHMLVRELPYNTRLDAREDHNFILDSLNVSLPDFVKVRRRLEAVGLLTTLYTEDALGEIYTYQLFAPLDVDSFFKEKLLAGLLFKYVGEERYLTLQKRYATQGQPNVKGDNISAKFLQVFKHDTGTSLPTFEAKASHGKIEIEDNFNFENFSGLVRGTTIEKLAQHRDFLVSMHVIYGVDEVTLAGYTSQAISLDTHDVDEKILQQVMRQNRTTVVAEPEVSQPVQQNRSREMLQLVQDAKTLAPNAFIEDVKFKKGGGFVTRNEYYFISKMIKDVRLKAEVVNMLVWYELGKRNRDTVNVDTAETIANSWLKMHVNSAEAALDAIEKYQPSRPTKRNYTKKVTRVEPQMPSDTPKSKPATSVDEVAEALAELKKLNIKTKN</sequence>
<accession>A0A2N9KAB8</accession>
<name>A0A2N9KAB8_9LACO</name>
<gene>
    <name evidence="6" type="primary">dnaB</name>
    <name evidence="5" type="ORF">LES8486_01000</name>
    <name evidence="6" type="ORF">LES9216_01147</name>
</gene>
<dbReference type="Proteomes" id="UP000239237">
    <property type="component" value="Unassembled WGS sequence"/>
</dbReference>
<evidence type="ECO:0000313" key="6">
    <source>
        <dbReference type="EMBL" id="SPE07281.1"/>
    </source>
</evidence>
<protein>
    <submittedName>
        <fullName evidence="6">Replication initiation and membrane attachment protein</fullName>
    </submittedName>
</protein>
<dbReference type="GeneID" id="99673657"/>
<dbReference type="KEGG" id="lsu:A6B45_02570"/>
<feature type="domain" description="Replicative helicase loading/DNA remodeling protein DnaB N-terminal winged helix" evidence="4">
    <location>
        <begin position="27"/>
        <end position="258"/>
    </location>
</feature>
<dbReference type="Proteomes" id="UP000237923">
    <property type="component" value="Unassembled WGS sequence"/>
</dbReference>